<comment type="subcellular location">
    <subcellularLocation>
        <location evidence="1">Membrane</location>
        <topology evidence="1">Multi-pass membrane protein</topology>
    </subcellularLocation>
</comment>
<proteinExistence type="predicted"/>
<dbReference type="Proteomes" id="UP001327560">
    <property type="component" value="Chromosome 1"/>
</dbReference>
<keyword evidence="2" id="KW-0813">Transport</keyword>
<evidence type="ECO:0000256" key="3">
    <source>
        <dbReference type="ARBA" id="ARBA00022692"/>
    </source>
</evidence>
<evidence type="ECO:0000313" key="6">
    <source>
        <dbReference type="EMBL" id="WOK93690.1"/>
    </source>
</evidence>
<dbReference type="GO" id="GO:0042626">
    <property type="term" value="F:ATPase-coupled transmembrane transporter activity"/>
    <property type="evidence" value="ECO:0007669"/>
    <property type="project" value="TreeGrafter"/>
</dbReference>
<dbReference type="PANTHER" id="PTHR48041">
    <property type="entry name" value="ABC TRANSPORTER G FAMILY MEMBER 28"/>
    <property type="match status" value="1"/>
</dbReference>
<organism evidence="6 7">
    <name type="scientific">Canna indica</name>
    <name type="common">Indian-shot</name>
    <dbReference type="NCBI Taxonomy" id="4628"/>
    <lineage>
        <taxon>Eukaryota</taxon>
        <taxon>Viridiplantae</taxon>
        <taxon>Streptophyta</taxon>
        <taxon>Embryophyta</taxon>
        <taxon>Tracheophyta</taxon>
        <taxon>Spermatophyta</taxon>
        <taxon>Magnoliopsida</taxon>
        <taxon>Liliopsida</taxon>
        <taxon>Zingiberales</taxon>
        <taxon>Cannaceae</taxon>
        <taxon>Canna</taxon>
    </lineage>
</organism>
<dbReference type="PANTHER" id="PTHR48041:SF56">
    <property type="entry name" value="ABC TRANSPORTER G FAMILY MEMBER 25"/>
    <property type="match status" value="1"/>
</dbReference>
<evidence type="ECO:0000256" key="2">
    <source>
        <dbReference type="ARBA" id="ARBA00022448"/>
    </source>
</evidence>
<name>A0AAQ3PZT9_9LILI</name>
<dbReference type="GO" id="GO:0005886">
    <property type="term" value="C:plasma membrane"/>
    <property type="evidence" value="ECO:0007669"/>
    <property type="project" value="TreeGrafter"/>
</dbReference>
<accession>A0AAQ3PZT9</accession>
<protein>
    <submittedName>
        <fullName evidence="6">Uncharacterized protein</fullName>
    </submittedName>
</protein>
<gene>
    <name evidence="6" type="ORF">Cni_G02390</name>
</gene>
<keyword evidence="3" id="KW-0812">Transmembrane</keyword>
<evidence type="ECO:0000256" key="1">
    <source>
        <dbReference type="ARBA" id="ARBA00004141"/>
    </source>
</evidence>
<sequence length="68" mass="7586">MQDDVLYLYLTMRETLVLCVVLRLSRMMAQEDKVAAAEAVMVKLGLCKCADTVVGGPFMRGIFDGERN</sequence>
<dbReference type="EMBL" id="CP136890">
    <property type="protein sequence ID" value="WOK93690.1"/>
    <property type="molecule type" value="Genomic_DNA"/>
</dbReference>
<dbReference type="InterPro" id="IPR050352">
    <property type="entry name" value="ABCG_transporters"/>
</dbReference>
<keyword evidence="5" id="KW-0472">Membrane</keyword>
<keyword evidence="4" id="KW-1133">Transmembrane helix</keyword>
<evidence type="ECO:0000256" key="5">
    <source>
        <dbReference type="ARBA" id="ARBA00023136"/>
    </source>
</evidence>
<dbReference type="AlphaFoldDB" id="A0AAQ3PZT9"/>
<keyword evidence="7" id="KW-1185">Reference proteome</keyword>
<reference evidence="6 7" key="1">
    <citation type="submission" date="2023-10" db="EMBL/GenBank/DDBJ databases">
        <title>Chromosome-scale genome assembly provides insights into flower coloration mechanisms of Canna indica.</title>
        <authorList>
            <person name="Li C."/>
        </authorList>
    </citation>
    <scope>NUCLEOTIDE SEQUENCE [LARGE SCALE GENOMIC DNA]</scope>
    <source>
        <tissue evidence="6">Flower</tissue>
    </source>
</reference>
<evidence type="ECO:0000313" key="7">
    <source>
        <dbReference type="Proteomes" id="UP001327560"/>
    </source>
</evidence>
<evidence type="ECO:0000256" key="4">
    <source>
        <dbReference type="ARBA" id="ARBA00022989"/>
    </source>
</evidence>